<dbReference type="Proteomes" id="UP000698752">
    <property type="component" value="Unassembled WGS sequence"/>
</dbReference>
<dbReference type="EMBL" id="JAAEDI010000025">
    <property type="protein sequence ID" value="MBR0652140.1"/>
    <property type="molecule type" value="Genomic_DNA"/>
</dbReference>
<dbReference type="RefSeq" id="WP_211870859.1">
    <property type="nucleotide sequence ID" value="NZ_JAAEDI010000025.1"/>
</dbReference>
<feature type="domain" description="YcxB-like C-terminal" evidence="2">
    <location>
        <begin position="115"/>
        <end position="173"/>
    </location>
</feature>
<accession>A0ABS5EM85</accession>
<keyword evidence="1" id="KW-0812">Transmembrane</keyword>
<evidence type="ECO:0000313" key="4">
    <source>
        <dbReference type="Proteomes" id="UP000698752"/>
    </source>
</evidence>
<name>A0ABS5EM85_9PROT</name>
<dbReference type="Pfam" id="PF14317">
    <property type="entry name" value="YcxB"/>
    <property type="match status" value="1"/>
</dbReference>
<reference evidence="4" key="1">
    <citation type="journal article" date="2021" name="Syst. Appl. Microbiol.">
        <title>Roseomonas hellenica sp. nov., isolated from roots of wild-growing Alkanna tinctoria.</title>
        <authorList>
            <person name="Rat A."/>
            <person name="Naranjo H.D."/>
            <person name="Lebbe L."/>
            <person name="Cnockaert M."/>
            <person name="Krigas N."/>
            <person name="Grigoriadou K."/>
            <person name="Maloupa E."/>
            <person name="Willems A."/>
        </authorList>
    </citation>
    <scope>NUCLEOTIDE SEQUENCE [LARGE SCALE GENOMIC DNA]</scope>
    <source>
        <strain evidence="4">LMG 31159</strain>
    </source>
</reference>
<feature type="transmembrane region" description="Helical" evidence="1">
    <location>
        <begin position="34"/>
        <end position="52"/>
    </location>
</feature>
<dbReference type="InterPro" id="IPR025588">
    <property type="entry name" value="YcxB-like_C"/>
</dbReference>
<evidence type="ECO:0000259" key="2">
    <source>
        <dbReference type="Pfam" id="PF14317"/>
    </source>
</evidence>
<evidence type="ECO:0000313" key="3">
    <source>
        <dbReference type="EMBL" id="MBR0652140.1"/>
    </source>
</evidence>
<feature type="transmembrane region" description="Helical" evidence="1">
    <location>
        <begin position="64"/>
        <end position="83"/>
    </location>
</feature>
<sequence length="201" mass="22047">MLRLDYELLPADIDAFKCHVATRPALRRAMTQRYLLLLLCLPVLVMLFAWVMGGFRRLQPDTGALLTALLPSLLGLCLLPFFGRMRRASARSSTAFQLAGRASTVMTGPMTMAILPDGIEVTATGARSLYFWSAIDGVEQTPEHVFILIGPQYANIVPKRCLDAASVAALLTAITDAIARRDQEGMEAVEASRPIRRETTP</sequence>
<proteinExistence type="predicted"/>
<evidence type="ECO:0000256" key="1">
    <source>
        <dbReference type="SAM" id="Phobius"/>
    </source>
</evidence>
<comment type="caution">
    <text evidence="3">The sequence shown here is derived from an EMBL/GenBank/DDBJ whole genome shotgun (WGS) entry which is preliminary data.</text>
</comment>
<keyword evidence="1" id="KW-1133">Transmembrane helix</keyword>
<keyword evidence="4" id="KW-1185">Reference proteome</keyword>
<gene>
    <name evidence="3" type="ORF">GXW78_20965</name>
</gene>
<organism evidence="3 4">
    <name type="scientific">Neoroseomonas terrae</name>
    <dbReference type="NCBI Taxonomy" id="424799"/>
    <lineage>
        <taxon>Bacteria</taxon>
        <taxon>Pseudomonadati</taxon>
        <taxon>Pseudomonadota</taxon>
        <taxon>Alphaproteobacteria</taxon>
        <taxon>Acetobacterales</taxon>
        <taxon>Acetobacteraceae</taxon>
        <taxon>Neoroseomonas</taxon>
    </lineage>
</organism>
<keyword evidence="1" id="KW-0472">Membrane</keyword>
<protein>
    <submittedName>
        <fullName evidence="3">YcxB family protein</fullName>
    </submittedName>
</protein>